<comment type="caution">
    <text evidence="5">The sequence shown here is derived from an EMBL/GenBank/DDBJ whole genome shotgun (WGS) entry which is preliminary data.</text>
</comment>
<proteinExistence type="inferred from homology"/>
<dbReference type="PROSITE" id="PS00166">
    <property type="entry name" value="ENOYL_COA_HYDRATASE"/>
    <property type="match status" value="1"/>
</dbReference>
<organism evidence="5 6">
    <name type="scientific">Saccharopolyspora taberi</name>
    <dbReference type="NCBI Taxonomy" id="60895"/>
    <lineage>
        <taxon>Bacteria</taxon>
        <taxon>Bacillati</taxon>
        <taxon>Actinomycetota</taxon>
        <taxon>Actinomycetes</taxon>
        <taxon>Pseudonocardiales</taxon>
        <taxon>Pseudonocardiaceae</taxon>
        <taxon>Saccharopolyspora</taxon>
    </lineage>
</organism>
<dbReference type="Gene3D" id="3.90.226.10">
    <property type="entry name" value="2-enoyl-CoA Hydratase, Chain A, domain 1"/>
    <property type="match status" value="1"/>
</dbReference>
<dbReference type="InterPro" id="IPR001753">
    <property type="entry name" value="Enoyl-CoA_hydra/iso"/>
</dbReference>
<dbReference type="PANTHER" id="PTHR11941">
    <property type="entry name" value="ENOYL-COA HYDRATASE-RELATED"/>
    <property type="match status" value="1"/>
</dbReference>
<keyword evidence="2" id="KW-0443">Lipid metabolism</keyword>
<keyword evidence="6" id="KW-1185">Reference proteome</keyword>
<sequence length="268" mass="28328">MAESTVDADLLDRGGVGLTIHGRRATITLNRPDKLNAQTPHTWFALREIGQKLDPEVRVVVVRGEGRAFSAGLDRRLFGTEDVDGSPGLISLGKRPTEQADAEIAGFQQGFSWLREPDRVTIAAVQGHAIGAGFQLALACDLRVLASDARLRMAETSLGLVPDLGGTLPLVRAVGYAKAVEICLTGREVTADEAAQIGLANTVVPADQLESAVDQLAEAVAQPAAGAARETLALLVQAEEAVEPEQQLAAERSAQLRRIAEMAELLGS</sequence>
<gene>
    <name evidence="5" type="ORF">GCM10010470_48560</name>
</gene>
<dbReference type="InterPro" id="IPR018376">
    <property type="entry name" value="Enoyl-CoA_hyd/isom_CS"/>
</dbReference>
<evidence type="ECO:0000256" key="3">
    <source>
        <dbReference type="ARBA" id="ARBA00023239"/>
    </source>
</evidence>
<dbReference type="RefSeq" id="WP_344683378.1">
    <property type="nucleotide sequence ID" value="NZ_BAAAUX010000019.1"/>
</dbReference>
<dbReference type="CDD" id="cd06558">
    <property type="entry name" value="crotonase-like"/>
    <property type="match status" value="1"/>
</dbReference>
<name>A0ABN3VI51_9PSEU</name>
<evidence type="ECO:0000313" key="5">
    <source>
        <dbReference type="EMBL" id="GAA2807550.1"/>
    </source>
</evidence>
<evidence type="ECO:0000256" key="1">
    <source>
        <dbReference type="ARBA" id="ARBA00005254"/>
    </source>
</evidence>
<dbReference type="PANTHER" id="PTHR11941:SF169">
    <property type="entry name" value="(7AS)-7A-METHYL-1,5-DIOXO-2,3,5,6,7,7A-HEXAHYDRO-1H-INDENE-CARBOXYL-COA HYDROLASE"/>
    <property type="match status" value="1"/>
</dbReference>
<protein>
    <submittedName>
        <fullName evidence="5">Enoyl-CoA hydratase/isomerase family protein</fullName>
    </submittedName>
</protein>
<evidence type="ECO:0000313" key="6">
    <source>
        <dbReference type="Proteomes" id="UP001500979"/>
    </source>
</evidence>
<evidence type="ECO:0000256" key="4">
    <source>
        <dbReference type="RuleBase" id="RU003707"/>
    </source>
</evidence>
<dbReference type="Proteomes" id="UP001500979">
    <property type="component" value="Unassembled WGS sequence"/>
</dbReference>
<comment type="similarity">
    <text evidence="1 4">Belongs to the enoyl-CoA hydratase/isomerase family.</text>
</comment>
<dbReference type="InterPro" id="IPR029045">
    <property type="entry name" value="ClpP/crotonase-like_dom_sf"/>
</dbReference>
<dbReference type="SUPFAM" id="SSF52096">
    <property type="entry name" value="ClpP/crotonase"/>
    <property type="match status" value="1"/>
</dbReference>
<accession>A0ABN3VI51</accession>
<keyword evidence="3" id="KW-0456">Lyase</keyword>
<dbReference type="Pfam" id="PF00378">
    <property type="entry name" value="ECH_1"/>
    <property type="match status" value="1"/>
</dbReference>
<evidence type="ECO:0000256" key="2">
    <source>
        <dbReference type="ARBA" id="ARBA00023098"/>
    </source>
</evidence>
<reference evidence="5 6" key="1">
    <citation type="journal article" date="2019" name="Int. J. Syst. Evol. Microbiol.">
        <title>The Global Catalogue of Microorganisms (GCM) 10K type strain sequencing project: providing services to taxonomists for standard genome sequencing and annotation.</title>
        <authorList>
            <consortium name="The Broad Institute Genomics Platform"/>
            <consortium name="The Broad Institute Genome Sequencing Center for Infectious Disease"/>
            <person name="Wu L."/>
            <person name="Ma J."/>
        </authorList>
    </citation>
    <scope>NUCLEOTIDE SEQUENCE [LARGE SCALE GENOMIC DNA]</scope>
    <source>
        <strain evidence="5 6">JCM 9383</strain>
    </source>
</reference>
<dbReference type="EMBL" id="BAAAUX010000019">
    <property type="protein sequence ID" value="GAA2807550.1"/>
    <property type="molecule type" value="Genomic_DNA"/>
</dbReference>